<accession>A0A498JDZ0</accession>
<reference evidence="4 5" key="1">
    <citation type="submission" date="2018-10" db="EMBL/GenBank/DDBJ databases">
        <title>A high-quality apple genome assembly.</title>
        <authorList>
            <person name="Hu J."/>
        </authorList>
    </citation>
    <scope>NUCLEOTIDE SEQUENCE [LARGE SCALE GENOMIC DNA]</scope>
    <source>
        <strain evidence="5">cv. HFTH1</strain>
        <tissue evidence="4">Young leaf</tissue>
    </source>
</reference>
<dbReference type="Gene3D" id="3.40.50.720">
    <property type="entry name" value="NAD(P)-binding Rossmann-like Domain"/>
    <property type="match status" value="1"/>
</dbReference>
<evidence type="ECO:0000256" key="3">
    <source>
        <dbReference type="ARBA" id="ARBA00023002"/>
    </source>
</evidence>
<evidence type="ECO:0000313" key="5">
    <source>
        <dbReference type="Proteomes" id="UP000290289"/>
    </source>
</evidence>
<keyword evidence="5" id="KW-1185">Reference proteome</keyword>
<dbReference type="OrthoDB" id="1933717at2759"/>
<dbReference type="SMR" id="A0A498JDZ0"/>
<comment type="similarity">
    <text evidence="1">Belongs to the short-chain dehydrogenases/reductases (SDR) family.</text>
</comment>
<dbReference type="STRING" id="3750.A0A498JDZ0"/>
<dbReference type="GO" id="GO:0016020">
    <property type="term" value="C:membrane"/>
    <property type="evidence" value="ECO:0007669"/>
    <property type="project" value="TreeGrafter"/>
</dbReference>
<dbReference type="Gramene" id="mRNA:MD07G0117100">
    <property type="protein sequence ID" value="mRNA:MD07G0117100"/>
    <property type="gene ID" value="MD07G0117100"/>
</dbReference>
<dbReference type="Proteomes" id="UP000290289">
    <property type="component" value="Chromosome 7"/>
</dbReference>
<evidence type="ECO:0000256" key="2">
    <source>
        <dbReference type="ARBA" id="ARBA00022857"/>
    </source>
</evidence>
<keyword evidence="2" id="KW-0521">NADP</keyword>
<organism evidence="4 5">
    <name type="scientific">Malus domestica</name>
    <name type="common">Apple</name>
    <name type="synonym">Pyrus malus</name>
    <dbReference type="NCBI Taxonomy" id="3750"/>
    <lineage>
        <taxon>Eukaryota</taxon>
        <taxon>Viridiplantae</taxon>
        <taxon>Streptophyta</taxon>
        <taxon>Embryophyta</taxon>
        <taxon>Tracheophyta</taxon>
        <taxon>Spermatophyta</taxon>
        <taxon>Magnoliopsida</taxon>
        <taxon>eudicotyledons</taxon>
        <taxon>Gunneridae</taxon>
        <taxon>Pentapetalae</taxon>
        <taxon>rosids</taxon>
        <taxon>fabids</taxon>
        <taxon>Rosales</taxon>
        <taxon>Rosaceae</taxon>
        <taxon>Amygdaloideae</taxon>
        <taxon>Maleae</taxon>
        <taxon>Malus</taxon>
    </lineage>
</organism>
<dbReference type="GO" id="GO:0016491">
    <property type="term" value="F:oxidoreductase activity"/>
    <property type="evidence" value="ECO:0007669"/>
    <property type="project" value="UniProtKB-KW"/>
</dbReference>
<dbReference type="PANTHER" id="PTHR43490:SF98">
    <property type="entry name" value="OS02G0640600 PROTEIN"/>
    <property type="match status" value="1"/>
</dbReference>
<keyword evidence="3" id="KW-0560">Oxidoreductase</keyword>
<comment type="caution">
    <text evidence="4">The sequence shown here is derived from an EMBL/GenBank/DDBJ whole genome shotgun (WGS) entry which is preliminary data.</text>
</comment>
<dbReference type="PANTHER" id="PTHR43490">
    <property type="entry name" value="(+)-NEOMENTHOL DEHYDROGENASE"/>
    <property type="match status" value="1"/>
</dbReference>
<dbReference type="EMBL" id="RDQH01000333">
    <property type="protein sequence ID" value="RXH93720.1"/>
    <property type="molecule type" value="Genomic_DNA"/>
</dbReference>
<gene>
    <name evidence="4" type="ORF">DVH24_014296</name>
</gene>
<dbReference type="InterPro" id="IPR036291">
    <property type="entry name" value="NAD(P)-bd_dom_sf"/>
</dbReference>
<protein>
    <submittedName>
        <fullName evidence="4">Uncharacterized protein</fullName>
    </submittedName>
</protein>
<sequence length="125" mass="13986">MVDAGYFKGAKEGKANCNKTMTQTYELAEECLQTDYYGAKRTAEALIPLLQLSNSPRIVNISSSMGKISLIPIDWAKEVFSDAKSLTEERIDEVLESSGKTLRRAHLKAKDGLVFTLPIQFQKRQ</sequence>
<evidence type="ECO:0000256" key="1">
    <source>
        <dbReference type="ARBA" id="ARBA00006484"/>
    </source>
</evidence>
<dbReference type="AlphaFoldDB" id="A0A498JDZ0"/>
<dbReference type="SUPFAM" id="SSF51735">
    <property type="entry name" value="NAD(P)-binding Rossmann-fold domains"/>
    <property type="match status" value="1"/>
</dbReference>
<evidence type="ECO:0000313" key="4">
    <source>
        <dbReference type="EMBL" id="RXH93720.1"/>
    </source>
</evidence>
<name>A0A498JDZ0_MALDO</name>
<proteinExistence type="inferred from homology"/>